<protein>
    <recommendedName>
        <fullName evidence="7">BHLH domain-containing protein</fullName>
    </recommendedName>
</protein>
<accession>A0AAD5P5I6</accession>
<dbReference type="AlphaFoldDB" id="A0AAD5P5I6"/>
<evidence type="ECO:0000256" key="3">
    <source>
        <dbReference type="ARBA" id="ARBA00023125"/>
    </source>
</evidence>
<dbReference type="GO" id="GO:0046983">
    <property type="term" value="F:protein dimerization activity"/>
    <property type="evidence" value="ECO:0007669"/>
    <property type="project" value="InterPro"/>
</dbReference>
<dbReference type="InterPro" id="IPR011598">
    <property type="entry name" value="bHLH_dom"/>
</dbReference>
<comment type="subcellular location">
    <subcellularLocation>
        <location evidence="1">Nucleus</location>
    </subcellularLocation>
</comment>
<dbReference type="PROSITE" id="PS50888">
    <property type="entry name" value="BHLH"/>
    <property type="match status" value="1"/>
</dbReference>
<organism evidence="8 9">
    <name type="scientific">Acer negundo</name>
    <name type="common">Box elder</name>
    <dbReference type="NCBI Taxonomy" id="4023"/>
    <lineage>
        <taxon>Eukaryota</taxon>
        <taxon>Viridiplantae</taxon>
        <taxon>Streptophyta</taxon>
        <taxon>Embryophyta</taxon>
        <taxon>Tracheophyta</taxon>
        <taxon>Spermatophyta</taxon>
        <taxon>Magnoliopsida</taxon>
        <taxon>eudicotyledons</taxon>
        <taxon>Gunneridae</taxon>
        <taxon>Pentapetalae</taxon>
        <taxon>rosids</taxon>
        <taxon>malvids</taxon>
        <taxon>Sapindales</taxon>
        <taxon>Sapindaceae</taxon>
        <taxon>Hippocastanoideae</taxon>
        <taxon>Acereae</taxon>
        <taxon>Acer</taxon>
    </lineage>
</organism>
<reference evidence="8" key="1">
    <citation type="journal article" date="2022" name="Plant J.">
        <title>Strategies of tolerance reflected in two North American maple genomes.</title>
        <authorList>
            <person name="McEvoy S.L."/>
            <person name="Sezen U.U."/>
            <person name="Trouern-Trend A."/>
            <person name="McMahon S.M."/>
            <person name="Schaberg P.G."/>
            <person name="Yang J."/>
            <person name="Wegrzyn J.L."/>
            <person name="Swenson N.G."/>
        </authorList>
    </citation>
    <scope>NUCLEOTIDE SEQUENCE</scope>
    <source>
        <strain evidence="8">91603</strain>
    </source>
</reference>
<evidence type="ECO:0000256" key="5">
    <source>
        <dbReference type="ARBA" id="ARBA00023242"/>
    </source>
</evidence>
<dbReference type="Gene3D" id="4.10.280.10">
    <property type="entry name" value="Helix-loop-helix DNA-binding domain"/>
    <property type="match status" value="1"/>
</dbReference>
<dbReference type="SMART" id="SM00353">
    <property type="entry name" value="HLH"/>
    <property type="match status" value="1"/>
</dbReference>
<dbReference type="InterPro" id="IPR051358">
    <property type="entry name" value="TF_AMS/ICE1/BHLH6-like"/>
</dbReference>
<dbReference type="InterPro" id="IPR036638">
    <property type="entry name" value="HLH_DNA-bd_sf"/>
</dbReference>
<dbReference type="Pfam" id="PF00010">
    <property type="entry name" value="HLH"/>
    <property type="match status" value="1"/>
</dbReference>
<dbReference type="InterPro" id="IPR054502">
    <property type="entry name" value="bHLH-TF_ACT-like_plant"/>
</dbReference>
<gene>
    <name evidence="8" type="ORF">LWI28_008322</name>
</gene>
<evidence type="ECO:0000313" key="8">
    <source>
        <dbReference type="EMBL" id="KAI9200460.1"/>
    </source>
</evidence>
<name>A0AAD5P5I6_ACENE</name>
<proteinExistence type="predicted"/>
<keyword evidence="6" id="KW-0175">Coiled coil</keyword>
<keyword evidence="2" id="KW-0805">Transcription regulation</keyword>
<keyword evidence="4" id="KW-0804">Transcription</keyword>
<keyword evidence="5" id="KW-0539">Nucleus</keyword>
<dbReference type="Proteomes" id="UP001064489">
    <property type="component" value="Chromosome 9"/>
</dbReference>
<dbReference type="Pfam" id="PF22754">
    <property type="entry name" value="bHLH-TF_ACT-like_plant"/>
    <property type="match status" value="1"/>
</dbReference>
<evidence type="ECO:0000256" key="6">
    <source>
        <dbReference type="SAM" id="Coils"/>
    </source>
</evidence>
<keyword evidence="3" id="KW-0238">DNA-binding</keyword>
<feature type="domain" description="BHLH" evidence="7">
    <location>
        <begin position="177"/>
        <end position="226"/>
    </location>
</feature>
<evidence type="ECO:0000313" key="9">
    <source>
        <dbReference type="Proteomes" id="UP001064489"/>
    </source>
</evidence>
<dbReference type="PANTHER" id="PTHR31945">
    <property type="entry name" value="TRANSCRIPTION FACTOR SCREAM2-RELATED"/>
    <property type="match status" value="1"/>
</dbReference>
<evidence type="ECO:0000256" key="1">
    <source>
        <dbReference type="ARBA" id="ARBA00004123"/>
    </source>
</evidence>
<comment type="caution">
    <text evidence="8">The sequence shown here is derived from an EMBL/GenBank/DDBJ whole genome shotgun (WGS) entry which is preliminary data.</text>
</comment>
<feature type="coiled-coil region" evidence="6">
    <location>
        <begin position="216"/>
        <end position="243"/>
    </location>
</feature>
<dbReference type="GO" id="GO:0003700">
    <property type="term" value="F:DNA-binding transcription factor activity"/>
    <property type="evidence" value="ECO:0007669"/>
    <property type="project" value="TreeGrafter"/>
</dbReference>
<evidence type="ECO:0000256" key="4">
    <source>
        <dbReference type="ARBA" id="ARBA00023163"/>
    </source>
</evidence>
<evidence type="ECO:0000256" key="2">
    <source>
        <dbReference type="ARBA" id="ARBA00023015"/>
    </source>
</evidence>
<dbReference type="GO" id="GO:0005634">
    <property type="term" value="C:nucleus"/>
    <property type="evidence" value="ECO:0007669"/>
    <property type="project" value="UniProtKB-SubCell"/>
</dbReference>
<dbReference type="GO" id="GO:0043565">
    <property type="term" value="F:sequence-specific DNA binding"/>
    <property type="evidence" value="ECO:0007669"/>
    <property type="project" value="TreeGrafter"/>
</dbReference>
<sequence>MEYSSEQGFLEELLALRRETWDTNVPTEMTQMSELFSGGNWSYDCFGEIPETFFPNSLYEGFSAPLEQHEFNSYNNNFNEVYCPFGDEFSSAAPQLTDSSMNTLIDTPPFQIQEEFPLYMMEDDQEPTNLLADDFQNLEMQNACKLELIQDSPEVVPVFNVGSTCLERKNRSKKLEGQPSKNLMAERRRRKRLNDRLSMLRSIVPKISKMDRTSILGDTIDYMKELLDKINNLQQEIEADSNHLDTVSIFKEVKPNENLVRNTPKFEVERRNKDTRIEICCAGKPGLLLSTVTTLEALGLEIQQCVFSCFNDFSVQASCSEETEQRALISPEDIKQALFRNAGFKDDDTDTDTIADSDQMNINQLHQIKPASLHMISKENQPKSLLVLMPGDRIPKFVAMKCLPFNKVI</sequence>
<reference evidence="8" key="2">
    <citation type="submission" date="2023-02" db="EMBL/GenBank/DDBJ databases">
        <authorList>
            <person name="Swenson N.G."/>
            <person name="Wegrzyn J.L."/>
            <person name="Mcevoy S.L."/>
        </authorList>
    </citation>
    <scope>NUCLEOTIDE SEQUENCE</scope>
    <source>
        <strain evidence="8">91603</strain>
        <tissue evidence="8">Leaf</tissue>
    </source>
</reference>
<dbReference type="SUPFAM" id="SSF47459">
    <property type="entry name" value="HLH, helix-loop-helix DNA-binding domain"/>
    <property type="match status" value="1"/>
</dbReference>
<dbReference type="EMBL" id="JAJSOW010000001">
    <property type="protein sequence ID" value="KAI9200460.1"/>
    <property type="molecule type" value="Genomic_DNA"/>
</dbReference>
<evidence type="ECO:0000259" key="7">
    <source>
        <dbReference type="PROSITE" id="PS50888"/>
    </source>
</evidence>
<dbReference type="PANTHER" id="PTHR31945:SF15">
    <property type="entry name" value="TRANSCRIPTION FACTOR BHLH61-RELATED"/>
    <property type="match status" value="1"/>
</dbReference>
<keyword evidence="9" id="KW-1185">Reference proteome</keyword>